<dbReference type="AlphaFoldDB" id="D7E6F8"/>
<keyword evidence="3" id="KW-1185">Reference proteome</keyword>
<dbReference type="EMBL" id="CP002069">
    <property type="protein sequence ID" value="ADI73180.1"/>
    <property type="molecule type" value="Genomic_DNA"/>
</dbReference>
<sequence>MAKPEVKYCTTCGVHLAERGFVRFPCPSCSTELGRCINCRQQSNPYTCPNCGFEGP</sequence>
<evidence type="ECO:0000313" key="3">
    <source>
        <dbReference type="Proteomes" id="UP000000391"/>
    </source>
</evidence>
<dbReference type="InterPro" id="IPR011668">
    <property type="entry name" value="HVO_2753-like_ZBP"/>
</dbReference>
<accession>D7E6F8</accession>
<evidence type="ECO:0000313" key="2">
    <source>
        <dbReference type="EMBL" id="ADI73180.1"/>
    </source>
</evidence>
<dbReference type="PANTHER" id="PTHR40733">
    <property type="entry name" value="ZINC-RIBBON RNA-BINDING PROTEIN INVOLVED IN TRANSLATION-RELATED"/>
    <property type="match status" value="1"/>
</dbReference>
<dbReference type="STRING" id="644295.Metev_0252"/>
<proteinExistence type="predicted"/>
<dbReference type="NCBIfam" id="NF041909">
    <property type="entry name" value="HVO_2753"/>
    <property type="match status" value="1"/>
</dbReference>
<dbReference type="HOGENOM" id="CLU_196471_0_0_2"/>
<protein>
    <recommendedName>
        <fullName evidence="1">Small zinc finger protein HVO-2753-like zinc-binding pocket domain-containing protein</fullName>
    </recommendedName>
</protein>
<reference evidence="2 3" key="1">
    <citation type="submission" date="2010-06" db="EMBL/GenBank/DDBJ databases">
        <title>Complete sequence chromosome of Methanohalobium evestigatum Z-7303.</title>
        <authorList>
            <consortium name="US DOE Joint Genome Institute"/>
            <person name="Lucas S."/>
            <person name="Copeland A."/>
            <person name="Lapidus A."/>
            <person name="Cheng J.-F."/>
            <person name="Bruce D."/>
            <person name="Goodwin L."/>
            <person name="Pitluck S."/>
            <person name="Saunders E."/>
            <person name="Detter J.C."/>
            <person name="Han C."/>
            <person name="Tapia R."/>
            <person name="Land M."/>
            <person name="Hauser L."/>
            <person name="Kyrpides N."/>
            <person name="Mikhailova N."/>
            <person name="Sieprawska-Lupa M."/>
            <person name="Whitman W.B."/>
            <person name="Anderson I."/>
            <person name="Woyke T."/>
        </authorList>
    </citation>
    <scope>NUCLEOTIDE SEQUENCE [LARGE SCALE GENOMIC DNA]</scope>
    <source>
        <strain evidence="3">ATCC BAA-1072 / DSM 3721 / NBRC 107634 / OCM 161 / Z-7303</strain>
    </source>
</reference>
<dbReference type="KEGG" id="mev:Metev_0252"/>
<dbReference type="InterPro" id="IPR049683">
    <property type="entry name" value="HVO_2753-like_euryarch"/>
</dbReference>
<evidence type="ECO:0000259" key="1">
    <source>
        <dbReference type="Pfam" id="PF07754"/>
    </source>
</evidence>
<dbReference type="Pfam" id="PF07754">
    <property type="entry name" value="HVO_2753_ZBP"/>
    <property type="match status" value="1"/>
</dbReference>
<dbReference type="OrthoDB" id="35104at2157"/>
<dbReference type="InterPro" id="IPR044720">
    <property type="entry name" value="HVO_2753-like"/>
</dbReference>
<dbReference type="Proteomes" id="UP000000391">
    <property type="component" value="Chromosome"/>
</dbReference>
<gene>
    <name evidence="2" type="ordered locus">Metev_0252</name>
</gene>
<name>D7E6F8_METEZ</name>
<dbReference type="RefSeq" id="WP_013193748.1">
    <property type="nucleotide sequence ID" value="NC_014253.1"/>
</dbReference>
<feature type="domain" description="Small zinc finger protein HVO-2753-like zinc-binding pocket" evidence="1">
    <location>
        <begin position="9"/>
        <end position="52"/>
    </location>
</feature>
<dbReference type="PANTHER" id="PTHR40733:SF1">
    <property type="entry name" value="SMALL ZINC FINGER PROTEIN HVO-2753-LIKE ZINC-BINDING POCKET DOMAIN-CONTAINING PROTEIN"/>
    <property type="match status" value="1"/>
</dbReference>
<dbReference type="NCBIfam" id="NF011481">
    <property type="entry name" value="PRK14890.1"/>
    <property type="match status" value="1"/>
</dbReference>
<dbReference type="GeneID" id="9345865"/>
<organism evidence="2 3">
    <name type="scientific">Methanohalobium evestigatum (strain ATCC BAA-1072 / DSM 3721 / NBRC 107634 / OCM 161 / Z-7303)</name>
    <dbReference type="NCBI Taxonomy" id="644295"/>
    <lineage>
        <taxon>Archaea</taxon>
        <taxon>Methanobacteriati</taxon>
        <taxon>Methanobacteriota</taxon>
        <taxon>Stenosarchaea group</taxon>
        <taxon>Methanomicrobia</taxon>
        <taxon>Methanosarcinales</taxon>
        <taxon>Methanosarcinaceae</taxon>
        <taxon>Methanohalobium</taxon>
    </lineage>
</organism>